<dbReference type="Proteomes" id="UP000695007">
    <property type="component" value="Unplaced"/>
</dbReference>
<evidence type="ECO:0000313" key="2">
    <source>
        <dbReference type="RefSeq" id="XP_011498663.1"/>
    </source>
</evidence>
<dbReference type="GeneID" id="105362851"/>
<organism evidence="1 2">
    <name type="scientific">Ceratosolen solmsi marchali</name>
    <dbReference type="NCBI Taxonomy" id="326594"/>
    <lineage>
        <taxon>Eukaryota</taxon>
        <taxon>Metazoa</taxon>
        <taxon>Ecdysozoa</taxon>
        <taxon>Arthropoda</taxon>
        <taxon>Hexapoda</taxon>
        <taxon>Insecta</taxon>
        <taxon>Pterygota</taxon>
        <taxon>Neoptera</taxon>
        <taxon>Endopterygota</taxon>
        <taxon>Hymenoptera</taxon>
        <taxon>Apocrita</taxon>
        <taxon>Proctotrupomorpha</taxon>
        <taxon>Chalcidoidea</taxon>
        <taxon>Agaonidae</taxon>
        <taxon>Agaoninae</taxon>
        <taxon>Ceratosolen</taxon>
    </lineage>
</organism>
<name>A0AAJ6YIG2_9HYME</name>
<dbReference type="AlphaFoldDB" id="A0AAJ6YIG2"/>
<gene>
    <name evidence="2" type="primary">LOC105362851</name>
</gene>
<dbReference type="KEGG" id="csol:105362851"/>
<sequence length="740" mass="85620">MELIDHEKKIKFSELDENIQTAETNHDSVRMKWDIIKSLGYGKNYNANTDSFLKRYSSSFSNYKMLSDIEKNETKNTGYYDENKGENLLNNDGEENQVQIVLTPRSQTDDVQSHNSNIANIQLDVEKSLENIKSKYKHGKKVWKLKKKISRSTIDESVKALFINIGKRKRKKFHGRLKTSNSKSTVTTRETNISDKKTDRRKFKKQKSLDTISVLQKPQYRKRINALESRETHQTNSKEFVEIYHNAALKNGSFSVVSRQSKSKPVQISQLDNEVPEIMENNECKKNDDSFKEKSTENLLRVNEAYESIIKHYIGNGIDIILVILIGINLIPPNNEKLGKNVQEQAQLQEGSSYYQPGYYDSFYQRNYEMPTMSSKMKRVERQYYNRFNICNIPFVVGTSISPSHNLGLNIQQILSIIKTKQPAIPGISPLLIRNVNRGLKPVATLFDCISHEFAKSSRAFNSNDNTQSQRNFLRYKNGVGSVSCDQLPTTNLTTSSQVPFKQTFTCEPLYEEDEETHSVFSEARTKNPDKRKKQFSLENHLETSGNSNKSYQQSQCIFDRQSKSYKQQFSKSVFGDLGGININHKSEKDMMQVFSRLYDQFNKMIIEHGKMKEQLEKRKDKSLLKEMSEMEEALNAKQQEITTVIGLYKEVLFLKKQMKLHHERNSFVCIATEDPSFNYLSRSTKMQRRAQTVGPIDHDDHGKYLRGRRSHSVHEAPNALRLVGLLRQIQAFQRQLVMA</sequence>
<protein>
    <submittedName>
        <fullName evidence="2">LOW QUALITY PROTEIN: uncharacterized protein LOC105362851</fullName>
    </submittedName>
</protein>
<keyword evidence="1" id="KW-1185">Reference proteome</keyword>
<evidence type="ECO:0000313" key="1">
    <source>
        <dbReference type="Proteomes" id="UP000695007"/>
    </source>
</evidence>
<reference evidence="2" key="1">
    <citation type="submission" date="2025-08" db="UniProtKB">
        <authorList>
            <consortium name="RefSeq"/>
        </authorList>
    </citation>
    <scope>IDENTIFICATION</scope>
</reference>
<proteinExistence type="predicted"/>
<dbReference type="RefSeq" id="XP_011498663.1">
    <property type="nucleotide sequence ID" value="XM_011500361.1"/>
</dbReference>
<accession>A0AAJ6YIG2</accession>